<evidence type="ECO:0000256" key="3">
    <source>
        <dbReference type="ARBA" id="ARBA00022884"/>
    </source>
</evidence>
<accession>A0A4R6UQA5</accession>
<gene>
    <name evidence="6" type="primary">nusB</name>
    <name evidence="8" type="ORF">EV696_10987</name>
</gene>
<keyword evidence="2 6" id="KW-0889">Transcription antitermination</keyword>
<evidence type="ECO:0000256" key="6">
    <source>
        <dbReference type="HAMAP-Rule" id="MF_00073"/>
    </source>
</evidence>
<dbReference type="GO" id="GO:0005829">
    <property type="term" value="C:cytosol"/>
    <property type="evidence" value="ECO:0007669"/>
    <property type="project" value="TreeGrafter"/>
</dbReference>
<dbReference type="HAMAP" id="MF_00073">
    <property type="entry name" value="NusB"/>
    <property type="match status" value="1"/>
</dbReference>
<evidence type="ECO:0000313" key="9">
    <source>
        <dbReference type="Proteomes" id="UP000295375"/>
    </source>
</evidence>
<dbReference type="EMBL" id="SNYM01000009">
    <property type="protein sequence ID" value="TDQ47683.1"/>
    <property type="molecule type" value="Genomic_DNA"/>
</dbReference>
<dbReference type="InterPro" id="IPR035926">
    <property type="entry name" value="NusB-like_sf"/>
</dbReference>
<evidence type="ECO:0000313" key="8">
    <source>
        <dbReference type="EMBL" id="TDQ47683.1"/>
    </source>
</evidence>
<dbReference type="FunFam" id="1.10.940.10:FF:000001">
    <property type="entry name" value="Transcription antitermination factor NusB"/>
    <property type="match status" value="1"/>
</dbReference>
<keyword evidence="3 6" id="KW-0694">RNA-binding</keyword>
<dbReference type="Pfam" id="PF01029">
    <property type="entry name" value="NusB"/>
    <property type="match status" value="1"/>
</dbReference>
<dbReference type="OrthoDB" id="9789556at2"/>
<organism evidence="8 9">
    <name type="scientific">Permianibacter aggregans</name>
    <dbReference type="NCBI Taxonomy" id="1510150"/>
    <lineage>
        <taxon>Bacteria</taxon>
        <taxon>Pseudomonadati</taxon>
        <taxon>Pseudomonadota</taxon>
        <taxon>Gammaproteobacteria</taxon>
        <taxon>Pseudomonadales</taxon>
        <taxon>Pseudomonadaceae</taxon>
        <taxon>Permianibacter</taxon>
    </lineage>
</organism>
<dbReference type="PANTHER" id="PTHR11078:SF3">
    <property type="entry name" value="ANTITERMINATION NUSB DOMAIN-CONTAINING PROTEIN"/>
    <property type="match status" value="1"/>
</dbReference>
<keyword evidence="5 6" id="KW-0804">Transcription</keyword>
<evidence type="ECO:0000256" key="2">
    <source>
        <dbReference type="ARBA" id="ARBA00022814"/>
    </source>
</evidence>
<comment type="function">
    <text evidence="6">Involved in transcription antitermination. Required for transcription of ribosomal RNA (rRNA) genes. Binds specifically to the boxA antiterminator sequence of the ribosomal RNA (rrn) operons.</text>
</comment>
<evidence type="ECO:0000259" key="7">
    <source>
        <dbReference type="Pfam" id="PF01029"/>
    </source>
</evidence>
<dbReference type="NCBIfam" id="TIGR01951">
    <property type="entry name" value="nusB"/>
    <property type="match status" value="1"/>
</dbReference>
<dbReference type="InterPro" id="IPR006027">
    <property type="entry name" value="NusB_RsmB_TIM44"/>
</dbReference>
<dbReference type="InterPro" id="IPR011605">
    <property type="entry name" value="NusB_fam"/>
</dbReference>
<sequence>MSKPAQRRVARKYAVQAIYSWQLNHQPPQEIELNFLAENDFKGCDTAYFQELLRGVVDDLDALNDLLKPTMHLSLDEVDPVELAILRMAAYELKHRIDVPYKVVINEALEQAKTFGATDGHKFVNGVLDKLARQLRAIEIAAARTPR</sequence>
<reference evidence="8 9" key="1">
    <citation type="submission" date="2019-03" db="EMBL/GenBank/DDBJ databases">
        <title>Genomic Encyclopedia of Type Strains, Phase IV (KMG-IV): sequencing the most valuable type-strain genomes for metagenomic binning, comparative biology and taxonomic classification.</title>
        <authorList>
            <person name="Goeker M."/>
        </authorList>
    </citation>
    <scope>NUCLEOTIDE SEQUENCE [LARGE SCALE GENOMIC DNA]</scope>
    <source>
        <strain evidence="8 9">DSM 103792</strain>
    </source>
</reference>
<dbReference type="GO" id="GO:0031564">
    <property type="term" value="P:transcription antitermination"/>
    <property type="evidence" value="ECO:0007669"/>
    <property type="project" value="UniProtKB-KW"/>
</dbReference>
<dbReference type="AlphaFoldDB" id="A0A4R6UQA5"/>
<feature type="domain" description="NusB/RsmB/TIM44" evidence="7">
    <location>
        <begin position="9"/>
        <end position="133"/>
    </location>
</feature>
<comment type="similarity">
    <text evidence="1 6">Belongs to the NusB family.</text>
</comment>
<keyword evidence="4 6" id="KW-0805">Transcription regulation</keyword>
<dbReference type="SUPFAM" id="SSF48013">
    <property type="entry name" value="NusB-like"/>
    <property type="match status" value="1"/>
</dbReference>
<dbReference type="GO" id="GO:0006353">
    <property type="term" value="P:DNA-templated transcription termination"/>
    <property type="evidence" value="ECO:0007669"/>
    <property type="project" value="UniProtKB-UniRule"/>
</dbReference>
<evidence type="ECO:0000256" key="1">
    <source>
        <dbReference type="ARBA" id="ARBA00005952"/>
    </source>
</evidence>
<evidence type="ECO:0000256" key="4">
    <source>
        <dbReference type="ARBA" id="ARBA00023015"/>
    </source>
</evidence>
<name>A0A4R6UQA5_9GAMM</name>
<dbReference type="RefSeq" id="WP_133590890.1">
    <property type="nucleotide sequence ID" value="NZ_CP037953.1"/>
</dbReference>
<comment type="caution">
    <text evidence="8">The sequence shown here is derived from an EMBL/GenBank/DDBJ whole genome shotgun (WGS) entry which is preliminary data.</text>
</comment>
<dbReference type="Gene3D" id="1.10.940.10">
    <property type="entry name" value="NusB-like"/>
    <property type="match status" value="1"/>
</dbReference>
<keyword evidence="9" id="KW-1185">Reference proteome</keyword>
<proteinExistence type="inferred from homology"/>
<dbReference type="Proteomes" id="UP000295375">
    <property type="component" value="Unassembled WGS sequence"/>
</dbReference>
<dbReference type="GO" id="GO:0003723">
    <property type="term" value="F:RNA binding"/>
    <property type="evidence" value="ECO:0007669"/>
    <property type="project" value="UniProtKB-UniRule"/>
</dbReference>
<evidence type="ECO:0000256" key="5">
    <source>
        <dbReference type="ARBA" id="ARBA00023163"/>
    </source>
</evidence>
<protein>
    <recommendedName>
        <fullName evidence="6">Transcription antitermination protein NusB</fullName>
    </recommendedName>
    <alternativeName>
        <fullName evidence="6">Antitermination factor NusB</fullName>
    </alternativeName>
</protein>
<dbReference type="PANTHER" id="PTHR11078">
    <property type="entry name" value="N UTILIZATION SUBSTANCE PROTEIN B-RELATED"/>
    <property type="match status" value="1"/>
</dbReference>